<evidence type="ECO:0000256" key="1">
    <source>
        <dbReference type="SAM" id="MobiDB-lite"/>
    </source>
</evidence>
<comment type="caution">
    <text evidence="3">The sequence shown here is derived from an EMBL/GenBank/DDBJ whole genome shotgun (WGS) entry which is preliminary data.</text>
</comment>
<evidence type="ECO:0000313" key="3">
    <source>
        <dbReference type="EMBL" id="KAJ3518049.1"/>
    </source>
</evidence>
<dbReference type="OrthoDB" id="20900at2759"/>
<organism evidence="3 4">
    <name type="scientific">Agrocybe chaxingu</name>
    <dbReference type="NCBI Taxonomy" id="84603"/>
    <lineage>
        <taxon>Eukaryota</taxon>
        <taxon>Fungi</taxon>
        <taxon>Dikarya</taxon>
        <taxon>Basidiomycota</taxon>
        <taxon>Agaricomycotina</taxon>
        <taxon>Agaricomycetes</taxon>
        <taxon>Agaricomycetidae</taxon>
        <taxon>Agaricales</taxon>
        <taxon>Agaricineae</taxon>
        <taxon>Strophariaceae</taxon>
        <taxon>Agrocybe</taxon>
    </lineage>
</organism>
<evidence type="ECO:0000259" key="2">
    <source>
        <dbReference type="Pfam" id="PF08167"/>
    </source>
</evidence>
<gene>
    <name evidence="3" type="ORF">NLJ89_g84</name>
</gene>
<sequence length="499" mass="53560">MPEFQRQVAVPSVVRFTTMITTLAENHRDVELKKFIMETLARLVVLYPTTHKGSQGALSSLSLRHLSGSAVGPLNTEVVNAAARLYAVLPVTGGKVGADGDPQVAVPLNLDRLRCAIATLCSLLSAPVQRPVQIPLGNVVKFATALISCSEEGKVDGFIDPFTRSMEVAVLMDIRMAGSDLLGLLAEQHGTKRIRNFEGDEVFKVTREVVCPTSIDGELLLASIDVVQILFKNINMSSAMKSIVARVIISILISLPKMPPSSISQDPNFIQELHSKIQDFAVLIASGTTSAMSKALPFIVEATFTSSRKELQSAVELLLHPRVPPLVRAMPHLESLSLFKGEESHQEAELLSSLAIQAQETNLPEDVTMKDNSTVHITGNPPAVRTPEPATRPPTQMPTTAPTTLPSLPPPPPPPPPPPVSIEALPLVSTMQAVPVQNTDPEPIVVNPATQLTALSGSTGESSRVVAVDVTMSAMSREEDGDEEMPSIDMDSDSEVEEE</sequence>
<dbReference type="Proteomes" id="UP001148786">
    <property type="component" value="Unassembled WGS sequence"/>
</dbReference>
<evidence type="ECO:0000313" key="4">
    <source>
        <dbReference type="Proteomes" id="UP001148786"/>
    </source>
</evidence>
<feature type="compositionally biased region" description="Low complexity" evidence="1">
    <location>
        <begin position="397"/>
        <end position="406"/>
    </location>
</feature>
<keyword evidence="4" id="KW-1185">Reference proteome</keyword>
<dbReference type="EMBL" id="JANKHO010000003">
    <property type="protein sequence ID" value="KAJ3518049.1"/>
    <property type="molecule type" value="Genomic_DNA"/>
</dbReference>
<dbReference type="Pfam" id="PF08167">
    <property type="entry name" value="RIX1"/>
    <property type="match status" value="1"/>
</dbReference>
<dbReference type="AlphaFoldDB" id="A0A9W8TGD3"/>
<proteinExistence type="predicted"/>
<name>A0A9W8TGD3_9AGAR</name>
<reference evidence="3" key="1">
    <citation type="submission" date="2022-07" db="EMBL/GenBank/DDBJ databases">
        <title>Genome Sequence of Agrocybe chaxingu.</title>
        <authorList>
            <person name="Buettner E."/>
        </authorList>
    </citation>
    <scope>NUCLEOTIDE SEQUENCE</scope>
    <source>
        <strain evidence="3">MP-N11</strain>
    </source>
</reference>
<dbReference type="InterPro" id="IPR012583">
    <property type="entry name" value="RIX1_N"/>
</dbReference>
<accession>A0A9W8TGD3</accession>
<feature type="domain" description="Pre-rRNA-processing protein RIX1 N-terminal" evidence="2">
    <location>
        <begin position="1"/>
        <end position="69"/>
    </location>
</feature>
<feature type="compositionally biased region" description="Acidic residues" evidence="1">
    <location>
        <begin position="479"/>
        <end position="499"/>
    </location>
</feature>
<feature type="region of interest" description="Disordered" evidence="1">
    <location>
        <begin position="375"/>
        <end position="422"/>
    </location>
</feature>
<feature type="region of interest" description="Disordered" evidence="1">
    <location>
        <begin position="473"/>
        <end position="499"/>
    </location>
</feature>
<protein>
    <recommendedName>
        <fullName evidence="2">Pre-rRNA-processing protein RIX1 N-terminal domain-containing protein</fullName>
    </recommendedName>
</protein>
<feature type="compositionally biased region" description="Pro residues" evidence="1">
    <location>
        <begin position="407"/>
        <end position="420"/>
    </location>
</feature>